<protein>
    <submittedName>
        <fullName evidence="1">Uncharacterized protein</fullName>
    </submittedName>
</protein>
<keyword evidence="2" id="KW-1185">Reference proteome</keyword>
<accession>A0A812XYU3</accession>
<sequence>MTFRDASVGRVPAPSAARDCCNSGIGSEVKPEQQQKMEAAEAIQFCFLRVYQILHGALVGAQPPQEGAGAFWRCKVTATDWASAASSPRLRSKQPSRSRTCLRSGALGECVRVPRQKTAEGASRLSYSSYSRAGAGPGAGQAVAGATREAKKWMKGGLEASPQIGLYSCIVSADACHSFPVVVPAVPRSAALSHKAASGVARFSAYKCVPEARCDRWKQDIILRFRAPVSRPGTLELDGLLLSGREQVLRRQDAIATRDIGLAGSTKATKAPQVFWPVFVAVTSTLQYCTAPCCGAMVGGCINLSFALVIATSTLFCTLAEDACDAPAHSQARALLQSHAAREHIASVVQGSNQSQSDPSEAGASAIFSNHSNASAIIALVDACLQNHMTGDEQEQALWDLVRTAEILSKLTAANVSVKALGSDWPDDKAVIEAAMVAGRDAAEALVRKQFEAEAATLLGEANLTQEAIDHFTEKVAKMAEMCGDSSEAQTLADDEASIMSRNMTPEEARIAKELADYVEGLCQSDVLDLDFFVGRLADESPECNALVADSKLLQMQKHLSALDFYAKSALVLHDEENRLGHHFAKRLHRHQREEAGAVEPLLMQAALKHGSSKPRMARLFYLDRLYYDKIHGFTKDKYCDSNFRLQKERPEHWISQSQEIRAYVNCLCVKKRPSLWCDAHHAEPLALLQAKVVQELQEASRKLDAASALLQLQTKTPVGLGACQDADGKPAAFDCSFCVNGNNCISTSGSYSLDVFGSIKELMGTSASCVKGYCTPCMGVKPGDPFQFKLDIGVEVSECGSTAAFLATYHYFAELKLCIGGVLGEAADKIGWSLCQSLGKLSYHPFISKVHFAMSLPIPLPPPIGVAASLAVNLNLGDISQACDNHCATFGPSQHFRCLQEFYAARGVTGVDFKVEVLLGVSIPFVGTVGKWFKVLGFSFMEDDNSREIAKNKAGVTIEYIGPSHWRSICGRTYSGVNCEPYAGDGDNRANEDCRGCGDDFSIWRPDPNNPRSLCIRRDDYNGGWGMQLEIACPVDNSNLKVIVPIGSSSVNTKCAMPDEPVTCRADGGNQGVRLGFDTHGDSYSVYQDGHRWCARRTDHGGGWGLNLQLECDPTGGSFGFQVRNIHMGSSDANMKCLLVTHEMSCDAHTADSAYRTNDDCRGCGDSFYVTVDNPWGYVCARRTDFHGGWGLNLWFNCNSLQDNVRTRRDVHIGSSHSNSKCVWGGSMNVMCASYAANTGYRRNNDAHGDSFEITTNGGTVCARRTDHHAGWGLDLQISCIDR</sequence>
<dbReference type="Proteomes" id="UP000601435">
    <property type="component" value="Unassembled WGS sequence"/>
</dbReference>
<reference evidence="1" key="1">
    <citation type="submission" date="2021-02" db="EMBL/GenBank/DDBJ databases">
        <authorList>
            <person name="Dougan E. K."/>
            <person name="Rhodes N."/>
            <person name="Thang M."/>
            <person name="Chan C."/>
        </authorList>
    </citation>
    <scope>NUCLEOTIDE SEQUENCE</scope>
</reference>
<comment type="caution">
    <text evidence="1">The sequence shown here is derived from an EMBL/GenBank/DDBJ whole genome shotgun (WGS) entry which is preliminary data.</text>
</comment>
<evidence type="ECO:0000313" key="2">
    <source>
        <dbReference type="Proteomes" id="UP000601435"/>
    </source>
</evidence>
<gene>
    <name evidence="1" type="ORF">SNEC2469_LOCUS22113</name>
</gene>
<name>A0A812XYU3_9DINO</name>
<dbReference type="EMBL" id="CAJNJA010039831">
    <property type="protein sequence ID" value="CAE7760263.1"/>
    <property type="molecule type" value="Genomic_DNA"/>
</dbReference>
<evidence type="ECO:0000313" key="1">
    <source>
        <dbReference type="EMBL" id="CAE7760263.1"/>
    </source>
</evidence>
<dbReference type="OrthoDB" id="405925at2759"/>
<proteinExistence type="predicted"/>
<organism evidence="1 2">
    <name type="scientific">Symbiodinium necroappetens</name>
    <dbReference type="NCBI Taxonomy" id="1628268"/>
    <lineage>
        <taxon>Eukaryota</taxon>
        <taxon>Sar</taxon>
        <taxon>Alveolata</taxon>
        <taxon>Dinophyceae</taxon>
        <taxon>Suessiales</taxon>
        <taxon>Symbiodiniaceae</taxon>
        <taxon>Symbiodinium</taxon>
    </lineage>
</organism>